<reference evidence="2 3" key="1">
    <citation type="submission" date="2015-05" db="EMBL/GenBank/DDBJ databases">
        <title>Genome assembly of Archangium gephyra DSM 2261.</title>
        <authorList>
            <person name="Sharma G."/>
            <person name="Subramanian S."/>
        </authorList>
    </citation>
    <scope>NUCLEOTIDE SEQUENCE [LARGE SCALE GENOMIC DNA]</scope>
    <source>
        <strain evidence="2 3">DSM 2261</strain>
    </source>
</reference>
<protein>
    <submittedName>
        <fullName evidence="2">Uncharacterized protein</fullName>
    </submittedName>
</protein>
<name>A0AAC8Q8J0_9BACT</name>
<dbReference type="AlphaFoldDB" id="A0AAC8Q8J0"/>
<evidence type="ECO:0000256" key="1">
    <source>
        <dbReference type="SAM" id="MobiDB-lite"/>
    </source>
</evidence>
<proteinExistence type="predicted"/>
<evidence type="ECO:0000313" key="2">
    <source>
        <dbReference type="EMBL" id="AKJ02839.1"/>
    </source>
</evidence>
<dbReference type="Proteomes" id="UP000035579">
    <property type="component" value="Chromosome"/>
</dbReference>
<feature type="region of interest" description="Disordered" evidence="1">
    <location>
        <begin position="1"/>
        <end position="29"/>
    </location>
</feature>
<sequence length="70" mass="7541">MSGLGQGVWKSTRRRGTTPGPVRNRRTHTDCPCSALNELTLYVCSGSMTVLKVCCAGGLPTRRGSEAWKS</sequence>
<dbReference type="EMBL" id="CP011509">
    <property type="protein sequence ID" value="AKJ02839.1"/>
    <property type="molecule type" value="Genomic_DNA"/>
</dbReference>
<evidence type="ECO:0000313" key="3">
    <source>
        <dbReference type="Proteomes" id="UP000035579"/>
    </source>
</evidence>
<organism evidence="2 3">
    <name type="scientific">Archangium gephyra</name>
    <dbReference type="NCBI Taxonomy" id="48"/>
    <lineage>
        <taxon>Bacteria</taxon>
        <taxon>Pseudomonadati</taxon>
        <taxon>Myxococcota</taxon>
        <taxon>Myxococcia</taxon>
        <taxon>Myxococcales</taxon>
        <taxon>Cystobacterineae</taxon>
        <taxon>Archangiaceae</taxon>
        <taxon>Archangium</taxon>
    </lineage>
</organism>
<gene>
    <name evidence="2" type="ORF">AA314_04465</name>
</gene>
<dbReference type="KEGG" id="age:AA314_04465"/>
<accession>A0AAC8Q8J0</accession>